<reference evidence="3 4" key="1">
    <citation type="journal article" date="2019" name="Nat. Med.">
        <title>A library of human gut bacterial isolates paired with longitudinal multiomics data enables mechanistic microbiome research.</title>
        <authorList>
            <person name="Poyet M."/>
            <person name="Groussin M."/>
            <person name="Gibbons S.M."/>
            <person name="Avila-Pacheco J."/>
            <person name="Jiang X."/>
            <person name="Kearney S.M."/>
            <person name="Perrotta A.R."/>
            <person name="Berdy B."/>
            <person name="Zhao S."/>
            <person name="Lieberman T.D."/>
            <person name="Swanson P.K."/>
            <person name="Smith M."/>
            <person name="Roesemann S."/>
            <person name="Alexander J.E."/>
            <person name="Rich S.A."/>
            <person name="Livny J."/>
            <person name="Vlamakis H."/>
            <person name="Clish C."/>
            <person name="Bullock K."/>
            <person name="Deik A."/>
            <person name="Scott J."/>
            <person name="Pierce K.A."/>
            <person name="Xavier R.J."/>
            <person name="Alm E.J."/>
        </authorList>
    </citation>
    <scope>NUCLEOTIDE SEQUENCE [LARGE SCALE GENOMIC DNA]</scope>
    <source>
        <strain evidence="1 3">BIOML-A283</strain>
        <strain evidence="2 4">BIOML-A284</strain>
    </source>
</reference>
<organism evidence="1 3">
    <name type="scientific">Bifidobacterium longum</name>
    <dbReference type="NCBI Taxonomy" id="216816"/>
    <lineage>
        <taxon>Bacteria</taxon>
        <taxon>Bacillati</taxon>
        <taxon>Actinomycetota</taxon>
        <taxon>Actinomycetes</taxon>
        <taxon>Bifidobacteriales</taxon>
        <taxon>Bifidobacteriaceae</taxon>
        <taxon>Bifidobacterium</taxon>
    </lineage>
</organism>
<evidence type="ECO:0000313" key="4">
    <source>
        <dbReference type="Proteomes" id="UP000491334"/>
    </source>
</evidence>
<evidence type="ECO:0000313" key="1">
    <source>
        <dbReference type="EMBL" id="KAB6913923.1"/>
    </source>
</evidence>
<dbReference type="EMBL" id="WDZP01000023">
    <property type="protein sequence ID" value="KAB6916843.1"/>
    <property type="molecule type" value="Genomic_DNA"/>
</dbReference>
<dbReference type="AlphaFoldDB" id="A0A6I1BSD6"/>
<dbReference type="Proteomes" id="UP000491334">
    <property type="component" value="Unassembled WGS sequence"/>
</dbReference>
<name>A0A6I1BSD6_BIFLN</name>
<proteinExistence type="predicted"/>
<evidence type="ECO:0000313" key="2">
    <source>
        <dbReference type="EMBL" id="KAB6916843.1"/>
    </source>
</evidence>
<evidence type="ECO:0000313" key="3">
    <source>
        <dbReference type="Proteomes" id="UP000481350"/>
    </source>
</evidence>
<gene>
    <name evidence="1" type="ORF">GBJ98_02675</name>
    <name evidence="2" type="ORF">GBK06_09265</name>
</gene>
<dbReference type="Proteomes" id="UP000481350">
    <property type="component" value="Unassembled WGS sequence"/>
</dbReference>
<accession>A0A6I1BSD6</accession>
<comment type="caution">
    <text evidence="1">The sequence shown here is derived from an EMBL/GenBank/DDBJ whole genome shotgun (WGS) entry which is preliminary data.</text>
</comment>
<dbReference type="EMBL" id="WDZO01000004">
    <property type="protein sequence ID" value="KAB6913923.1"/>
    <property type="molecule type" value="Genomic_DNA"/>
</dbReference>
<sequence length="152" mass="17526">MAENIETTENKTPETWDELKSLPLFEELPDMVKPQELNVAQSAEFRVTWQRVSERQTRLFDTGAFDDETADKGKKKTKEKRDEDEAVVLMAEIAQYADMFYRDIAVDEKQWEEFTKGRTLEDLFVLLVSLTSFYALALGKSSGSKTRLTKAE</sequence>
<protein>
    <submittedName>
        <fullName evidence="1">Uncharacterized protein</fullName>
    </submittedName>
</protein>